<organism evidence="2 3">
    <name type="scientific">Acinetobacter marinus</name>
    <dbReference type="NCBI Taxonomy" id="281375"/>
    <lineage>
        <taxon>Bacteria</taxon>
        <taxon>Pseudomonadati</taxon>
        <taxon>Pseudomonadota</taxon>
        <taxon>Gammaproteobacteria</taxon>
        <taxon>Moraxellales</taxon>
        <taxon>Moraxellaceae</taxon>
        <taxon>Acinetobacter</taxon>
    </lineage>
</organism>
<feature type="transmembrane region" description="Helical" evidence="1">
    <location>
        <begin position="155"/>
        <end position="177"/>
    </location>
</feature>
<gene>
    <name evidence="2" type="ORF">SAMN05421749_10448</name>
</gene>
<dbReference type="Pfam" id="PF14264">
    <property type="entry name" value="Glucos_trans_II"/>
    <property type="match status" value="1"/>
</dbReference>
<accession>A0A1G6KH34</accession>
<protein>
    <submittedName>
        <fullName evidence="2">Glucosyl transferase GtrII</fullName>
    </submittedName>
</protein>
<feature type="transmembrane region" description="Helical" evidence="1">
    <location>
        <begin position="343"/>
        <end position="362"/>
    </location>
</feature>
<name>A0A1G6KH34_9GAMM</name>
<sequence>MFDLSIIKKYKYPIFIGFNLLWIWALLSPSIYYFDDNYRAAGGYYNWGGDFRPFADWLYYLLGLGRRFTDLTPLPQIISLLFLYLIVSHYVNNFFDTWKNFEGWLVFSPIFLSPFLLSNLYFRYDSLFMMLAVLFSVLAIHFVNQKRYIFATCLLYFTLGLYQPAIVAYVCTALFVIYKLNSNNSYKSFQLWFRQSLLYFVIFAVSLVLYYFTIMKFTTDFNWYSTTHSQMSIANAVPNLTVAIREISILFQGDSGYIYLVIFIYLLLLNVIYFFKLFSYLGLIAFLIVHFSFVCTAAGVNLFLDVPRFEYRTFIFYGFYTSFLLLSAYKIILYYRLYKCNCFLLFFVNFYFLSISLNVSNAQKYKENFDDMVIFDLLETIHNNKSINKNTTIIFYGESTPYTVQQIVYKYPVIKNIIANGSYYTYKIQNFFPYQLKYIKFRGDKEKFEYYLEKNKKFEIVDDRLFYYIASDSNNNLLIYFKPLEKE</sequence>
<feature type="transmembrane region" description="Helical" evidence="1">
    <location>
        <begin position="103"/>
        <end position="121"/>
    </location>
</feature>
<evidence type="ECO:0000256" key="1">
    <source>
        <dbReference type="SAM" id="Phobius"/>
    </source>
</evidence>
<feature type="transmembrane region" description="Helical" evidence="1">
    <location>
        <begin position="127"/>
        <end position="143"/>
    </location>
</feature>
<keyword evidence="3" id="KW-1185">Reference proteome</keyword>
<evidence type="ECO:0000313" key="2">
    <source>
        <dbReference type="EMBL" id="SDC29885.1"/>
    </source>
</evidence>
<proteinExistence type="predicted"/>
<feature type="transmembrane region" description="Helical" evidence="1">
    <location>
        <begin position="281"/>
        <end position="304"/>
    </location>
</feature>
<feature type="transmembrane region" description="Helical" evidence="1">
    <location>
        <begin position="197"/>
        <end position="214"/>
    </location>
</feature>
<keyword evidence="2" id="KW-0808">Transferase</keyword>
<feature type="transmembrane region" description="Helical" evidence="1">
    <location>
        <begin position="12"/>
        <end position="34"/>
    </location>
</feature>
<keyword evidence="1" id="KW-0472">Membrane</keyword>
<dbReference type="AlphaFoldDB" id="A0A1G6KH34"/>
<dbReference type="Proteomes" id="UP000242317">
    <property type="component" value="Unassembled WGS sequence"/>
</dbReference>
<feature type="transmembrane region" description="Helical" evidence="1">
    <location>
        <begin position="316"/>
        <end position="337"/>
    </location>
</feature>
<feature type="transmembrane region" description="Helical" evidence="1">
    <location>
        <begin position="257"/>
        <end position="275"/>
    </location>
</feature>
<dbReference type="InterPro" id="IPR025686">
    <property type="entry name" value="Glucos_trans_II"/>
</dbReference>
<evidence type="ECO:0000313" key="3">
    <source>
        <dbReference type="Proteomes" id="UP000242317"/>
    </source>
</evidence>
<dbReference type="EMBL" id="FMYK01000004">
    <property type="protein sequence ID" value="SDC29885.1"/>
    <property type="molecule type" value="Genomic_DNA"/>
</dbReference>
<keyword evidence="1" id="KW-1133">Transmembrane helix</keyword>
<feature type="transmembrane region" description="Helical" evidence="1">
    <location>
        <begin position="74"/>
        <end position="91"/>
    </location>
</feature>
<reference evidence="3" key="1">
    <citation type="submission" date="2016-09" db="EMBL/GenBank/DDBJ databases">
        <authorList>
            <person name="Varghese N."/>
            <person name="Submissions S."/>
        </authorList>
    </citation>
    <scope>NUCLEOTIDE SEQUENCE [LARGE SCALE GENOMIC DNA]</scope>
    <source>
        <strain evidence="3">ANC 3699</strain>
    </source>
</reference>
<dbReference type="RefSeq" id="WP_171259086.1">
    <property type="nucleotide sequence ID" value="NZ_FMYK01000004.1"/>
</dbReference>
<dbReference type="GO" id="GO:0016740">
    <property type="term" value="F:transferase activity"/>
    <property type="evidence" value="ECO:0007669"/>
    <property type="project" value="UniProtKB-KW"/>
</dbReference>
<keyword evidence="1" id="KW-0812">Transmembrane</keyword>